<organism evidence="8 9">
    <name type="scientific">Merismopedia glauca CCAP 1448/3</name>
    <dbReference type="NCBI Taxonomy" id="1296344"/>
    <lineage>
        <taxon>Bacteria</taxon>
        <taxon>Bacillati</taxon>
        <taxon>Cyanobacteriota</taxon>
        <taxon>Cyanophyceae</taxon>
        <taxon>Synechococcales</taxon>
        <taxon>Merismopediaceae</taxon>
        <taxon>Merismopedia</taxon>
    </lineage>
</organism>
<dbReference type="InterPro" id="IPR029058">
    <property type="entry name" value="AB_hydrolase_fold"/>
</dbReference>
<evidence type="ECO:0000256" key="6">
    <source>
        <dbReference type="ARBA" id="ARBA00023160"/>
    </source>
</evidence>
<evidence type="ECO:0000313" key="8">
    <source>
        <dbReference type="EMBL" id="PSB03955.1"/>
    </source>
</evidence>
<evidence type="ECO:0000256" key="3">
    <source>
        <dbReference type="ARBA" id="ARBA00022801"/>
    </source>
</evidence>
<dbReference type="GO" id="GO:0006633">
    <property type="term" value="P:fatty acid biosynthetic process"/>
    <property type="evidence" value="ECO:0007669"/>
    <property type="project" value="UniProtKB-KW"/>
</dbReference>
<keyword evidence="6" id="KW-0275">Fatty acid biosynthesis</keyword>
<sequence>MSQTQTNSAKYIKSSPWVLKSKNTNSNPQIRLFCLPFAGKGASIYHNWYQDLPPEIAVHPIQLPGRENRLNEPLLTELPALIATLTEAIYPYLDRPFAFFGHSMGALISFELTRQIRRKYGLEPIHLFISGRLAPQRRRLRPPLHNLPEEAFIDKLRSFNGTPEAVLQNLDLMNLLIPILRADLGMCEKYTYQPEAPFNCPISCFGGLEDREAELEDLEGWKEHTSSSFHLRMLPGNHFFLLDTKQLVLSAVMADLRAHLCLHR</sequence>
<dbReference type="EMBL" id="PVWJ01000021">
    <property type="protein sequence ID" value="PSB03955.1"/>
    <property type="molecule type" value="Genomic_DNA"/>
</dbReference>
<dbReference type="FunFam" id="3.40.50.1820:FF:000153">
    <property type="entry name" value="Surfactin synthase thioesterase subunit"/>
    <property type="match status" value="1"/>
</dbReference>
<comment type="similarity">
    <text evidence="1">Belongs to the thioesterase family.</text>
</comment>
<gene>
    <name evidence="8" type="ORF">C7B64_06095</name>
</gene>
<dbReference type="InterPro" id="IPR001031">
    <property type="entry name" value="Thioesterase"/>
</dbReference>
<keyword evidence="5" id="KW-0443">Lipid metabolism</keyword>
<keyword evidence="2" id="KW-0444">Lipid biosynthesis</keyword>
<evidence type="ECO:0000256" key="4">
    <source>
        <dbReference type="ARBA" id="ARBA00022832"/>
    </source>
</evidence>
<dbReference type="GO" id="GO:0016788">
    <property type="term" value="F:hydrolase activity, acting on ester bonds"/>
    <property type="evidence" value="ECO:0007669"/>
    <property type="project" value="UniProtKB-ARBA"/>
</dbReference>
<dbReference type="OrthoDB" id="2213423at2"/>
<reference evidence="8 9" key="1">
    <citation type="submission" date="2018-02" db="EMBL/GenBank/DDBJ databases">
        <authorList>
            <person name="Cohen D.B."/>
            <person name="Kent A.D."/>
        </authorList>
    </citation>
    <scope>NUCLEOTIDE SEQUENCE [LARGE SCALE GENOMIC DNA]</scope>
    <source>
        <strain evidence="8 9">CCAP 1448/3</strain>
    </source>
</reference>
<dbReference type="Pfam" id="PF00975">
    <property type="entry name" value="Thioesterase"/>
    <property type="match status" value="1"/>
</dbReference>
<dbReference type="SUPFAM" id="SSF53474">
    <property type="entry name" value="alpha/beta-Hydrolases"/>
    <property type="match status" value="1"/>
</dbReference>
<accession>A0A2T1C6Q1</accession>
<dbReference type="PANTHER" id="PTHR11487">
    <property type="entry name" value="THIOESTERASE"/>
    <property type="match status" value="1"/>
</dbReference>
<keyword evidence="4" id="KW-0276">Fatty acid metabolism</keyword>
<evidence type="ECO:0000256" key="5">
    <source>
        <dbReference type="ARBA" id="ARBA00023098"/>
    </source>
</evidence>
<name>A0A2T1C6Q1_9CYAN</name>
<comment type="caution">
    <text evidence="8">The sequence shown here is derived from an EMBL/GenBank/DDBJ whole genome shotgun (WGS) entry which is preliminary data.</text>
</comment>
<dbReference type="InterPro" id="IPR012223">
    <property type="entry name" value="TEII"/>
</dbReference>
<feature type="domain" description="Thioesterase" evidence="7">
    <location>
        <begin position="31"/>
        <end position="250"/>
    </location>
</feature>
<proteinExistence type="inferred from homology"/>
<protein>
    <submittedName>
        <fullName evidence="8">Putative thioesterase</fullName>
    </submittedName>
</protein>
<reference evidence="8 9" key="2">
    <citation type="submission" date="2018-03" db="EMBL/GenBank/DDBJ databases">
        <title>The ancient ancestry and fast evolution of plastids.</title>
        <authorList>
            <person name="Moore K.R."/>
            <person name="Magnabosco C."/>
            <person name="Momper L."/>
            <person name="Gold D.A."/>
            <person name="Bosak T."/>
            <person name="Fournier G.P."/>
        </authorList>
    </citation>
    <scope>NUCLEOTIDE SEQUENCE [LARGE SCALE GENOMIC DNA]</scope>
    <source>
        <strain evidence="8 9">CCAP 1448/3</strain>
    </source>
</reference>
<dbReference type="PANTHER" id="PTHR11487:SF0">
    <property type="entry name" value="S-ACYL FATTY ACID SYNTHASE THIOESTERASE, MEDIUM CHAIN"/>
    <property type="match status" value="1"/>
</dbReference>
<dbReference type="Gene3D" id="3.40.50.1820">
    <property type="entry name" value="alpha/beta hydrolase"/>
    <property type="match status" value="1"/>
</dbReference>
<dbReference type="AlphaFoldDB" id="A0A2T1C6Q1"/>
<keyword evidence="9" id="KW-1185">Reference proteome</keyword>
<evidence type="ECO:0000259" key="7">
    <source>
        <dbReference type="Pfam" id="PF00975"/>
    </source>
</evidence>
<dbReference type="Proteomes" id="UP000238762">
    <property type="component" value="Unassembled WGS sequence"/>
</dbReference>
<evidence type="ECO:0000256" key="2">
    <source>
        <dbReference type="ARBA" id="ARBA00022516"/>
    </source>
</evidence>
<keyword evidence="3" id="KW-0378">Hydrolase</keyword>
<evidence type="ECO:0000313" key="9">
    <source>
        <dbReference type="Proteomes" id="UP000238762"/>
    </source>
</evidence>
<evidence type="ECO:0000256" key="1">
    <source>
        <dbReference type="ARBA" id="ARBA00007169"/>
    </source>
</evidence>